<gene>
    <name evidence="3" type="ORF">Ga0080559_TMP4153</name>
</gene>
<protein>
    <submittedName>
        <fullName evidence="3">Putative TIM-barrel fold metal-dependent hydrolase</fullName>
    </submittedName>
</protein>
<dbReference type="Gene3D" id="3.20.20.140">
    <property type="entry name" value="Metal-dependent hydrolases"/>
    <property type="match status" value="1"/>
</dbReference>
<dbReference type="Proteomes" id="UP000186559">
    <property type="component" value="Chromosome"/>
</dbReference>
<keyword evidence="3" id="KW-0378">Hydrolase</keyword>
<evidence type="ECO:0000313" key="4">
    <source>
        <dbReference type="Proteomes" id="UP000186559"/>
    </source>
</evidence>
<dbReference type="EMBL" id="CP014796">
    <property type="protein sequence ID" value="APX24949.1"/>
    <property type="molecule type" value="Genomic_DNA"/>
</dbReference>
<evidence type="ECO:0000313" key="3">
    <source>
        <dbReference type="EMBL" id="APX24949.1"/>
    </source>
</evidence>
<evidence type="ECO:0000259" key="2">
    <source>
        <dbReference type="Pfam" id="PF04909"/>
    </source>
</evidence>
<dbReference type="AlphaFoldDB" id="A0A1U7D9Z0"/>
<name>A0A1U7D9Z0_9RHOB</name>
<feature type="domain" description="Amidohydrolase-related" evidence="2">
    <location>
        <begin position="81"/>
        <end position="332"/>
    </location>
</feature>
<dbReference type="STRING" id="1229727.Ga0080559_TMP4153"/>
<dbReference type="Pfam" id="PF04909">
    <property type="entry name" value="Amidohydro_2"/>
    <property type="match status" value="1"/>
</dbReference>
<dbReference type="InterPro" id="IPR006680">
    <property type="entry name" value="Amidohydro-rel"/>
</dbReference>
<evidence type="ECO:0000256" key="1">
    <source>
        <dbReference type="ARBA" id="ARBA00038310"/>
    </source>
</evidence>
<dbReference type="InterPro" id="IPR032466">
    <property type="entry name" value="Metal_Hydrolase"/>
</dbReference>
<keyword evidence="4" id="KW-1185">Reference proteome</keyword>
<dbReference type="InterPro" id="IPR052350">
    <property type="entry name" value="Metallo-dep_Lactonases"/>
</dbReference>
<dbReference type="SUPFAM" id="SSF51556">
    <property type="entry name" value="Metallo-dependent hydrolases"/>
    <property type="match status" value="1"/>
</dbReference>
<sequence length="337" mass="37505">MTKRLEGRSEPILDPELPILDSHMHLMNVPGHPYLLDDYLADAQAGHNVVGSIYCEAKTFARTDGPEHMRPLGEVEFANGVAAMCASGALGRCHVAAGIIGHADLTEGARIGELLDRCMQTAPDRFRAVRLATLDYPDERPFQFILSFKPRRGLLDHPALPEGLRALSERGLIFDAAIYDMSMPRLAEHADAHPDLTFVLGHIGNFVGVDMSPTERAEAFSRWQRDLRALAERPNVMCKIGGLGMPQSGFGLHENEAETTWEDMAGHWRPFVETGIEVFGVERCMMESNFPPDGRAGGFVPTWNAYKYLTRAFSEDERRDLFGRNAARIYRIDVPGL</sequence>
<accession>A0A1U7D9Z0</accession>
<dbReference type="OrthoDB" id="9787654at2"/>
<dbReference type="RefSeq" id="WP_076625435.1">
    <property type="nucleotide sequence ID" value="NZ_BMEW01000001.1"/>
</dbReference>
<reference evidence="3 4" key="1">
    <citation type="submission" date="2016-03" db="EMBL/GenBank/DDBJ databases">
        <title>Deep-sea bacteria in the southern Pacific.</title>
        <authorList>
            <person name="Tang K."/>
        </authorList>
    </citation>
    <scope>NUCLEOTIDE SEQUENCE [LARGE SCALE GENOMIC DNA]</scope>
    <source>
        <strain evidence="3 4">JLT2016</strain>
    </source>
</reference>
<dbReference type="PANTHER" id="PTHR43569:SF1">
    <property type="entry name" value="BLL3371 PROTEIN"/>
    <property type="match status" value="1"/>
</dbReference>
<dbReference type="KEGG" id="tpro:Ga0080559_TMP4153"/>
<comment type="similarity">
    <text evidence="1">Belongs to the metallo-dependent hydrolases superfamily.</text>
</comment>
<proteinExistence type="inferred from homology"/>
<dbReference type="PANTHER" id="PTHR43569">
    <property type="entry name" value="AMIDOHYDROLASE"/>
    <property type="match status" value="1"/>
</dbReference>
<organism evidence="3 4">
    <name type="scientific">Salipiger profundus</name>
    <dbReference type="NCBI Taxonomy" id="1229727"/>
    <lineage>
        <taxon>Bacteria</taxon>
        <taxon>Pseudomonadati</taxon>
        <taxon>Pseudomonadota</taxon>
        <taxon>Alphaproteobacteria</taxon>
        <taxon>Rhodobacterales</taxon>
        <taxon>Roseobacteraceae</taxon>
        <taxon>Salipiger</taxon>
    </lineage>
</organism>
<dbReference type="GO" id="GO:0016787">
    <property type="term" value="F:hydrolase activity"/>
    <property type="evidence" value="ECO:0007669"/>
    <property type="project" value="UniProtKB-KW"/>
</dbReference>